<organism evidence="1 2">
    <name type="scientific">Ricinus communis</name>
    <name type="common">Castor bean</name>
    <dbReference type="NCBI Taxonomy" id="3988"/>
    <lineage>
        <taxon>Eukaryota</taxon>
        <taxon>Viridiplantae</taxon>
        <taxon>Streptophyta</taxon>
        <taxon>Embryophyta</taxon>
        <taxon>Tracheophyta</taxon>
        <taxon>Spermatophyta</taxon>
        <taxon>Magnoliopsida</taxon>
        <taxon>eudicotyledons</taxon>
        <taxon>Gunneridae</taxon>
        <taxon>Pentapetalae</taxon>
        <taxon>rosids</taxon>
        <taxon>fabids</taxon>
        <taxon>Malpighiales</taxon>
        <taxon>Euphorbiaceae</taxon>
        <taxon>Acalyphoideae</taxon>
        <taxon>Acalypheae</taxon>
        <taxon>Ricinus</taxon>
    </lineage>
</organism>
<evidence type="ECO:0000313" key="1">
    <source>
        <dbReference type="EMBL" id="EEF26437.1"/>
    </source>
</evidence>
<evidence type="ECO:0008006" key="3">
    <source>
        <dbReference type="Google" id="ProtNLM"/>
    </source>
</evidence>
<reference evidence="2" key="1">
    <citation type="journal article" date="2010" name="Nat. Biotechnol.">
        <title>Draft genome sequence of the oilseed species Ricinus communis.</title>
        <authorList>
            <person name="Chan A.P."/>
            <person name="Crabtree J."/>
            <person name="Zhao Q."/>
            <person name="Lorenzi H."/>
            <person name="Orvis J."/>
            <person name="Puiu D."/>
            <person name="Melake-Berhan A."/>
            <person name="Jones K.M."/>
            <person name="Redman J."/>
            <person name="Chen G."/>
            <person name="Cahoon E.B."/>
            <person name="Gedil M."/>
            <person name="Stanke M."/>
            <person name="Haas B.J."/>
            <person name="Wortman J.R."/>
            <person name="Fraser-Liggett C.M."/>
            <person name="Ravel J."/>
            <person name="Rabinowicz P.D."/>
        </authorList>
    </citation>
    <scope>NUCLEOTIDE SEQUENCE [LARGE SCALE GENOMIC DNA]</scope>
    <source>
        <strain evidence="2">cv. Hale</strain>
    </source>
</reference>
<name>B9TCH6_RICCO</name>
<sequence>MNAAVTRTMNPLPFQDLEPKRFEDLVRQLAYDFRPWRRLEATGRSGGDEGFDARALEIVESAEVFTSLDDEDDESQPALSDRLWLIQCKRERTIGPSKAKGYLDEIVLQKDDPLYGLIFAAACDFSKKTRDGIFEWCRANGISEVHIWGRGELEDMLFQPKNDNLLFAYFGISLVIRQRSLATQLRAELATKRKLSKTVATSSAEILVLDPAALDYPRVEKGKRPTQWWVYQPEQLTHLGLMVKIRWHYAYVDAVTGEWDAADAVTAMPGYHPWRVEDAEKDEIEAAARNQWDALPEQNKGWLKISGFIPFRTVVAIDELGDDIFKGPHVYVPFHPTKGPFDGGGYWHRLSTTSRYDGEFDPAEEKRVKKFEKRLRLKV</sequence>
<proteinExistence type="predicted"/>
<keyword evidence="2" id="KW-1185">Reference proteome</keyword>
<dbReference type="AlphaFoldDB" id="B9TCH6"/>
<evidence type="ECO:0000313" key="2">
    <source>
        <dbReference type="Proteomes" id="UP000008311"/>
    </source>
</evidence>
<protein>
    <recommendedName>
        <fullName evidence="3">Restriction endonuclease type IV Mrr domain-containing protein</fullName>
    </recommendedName>
</protein>
<accession>B9TCH6</accession>
<dbReference type="Proteomes" id="UP000008311">
    <property type="component" value="Unassembled WGS sequence"/>
</dbReference>
<dbReference type="InParanoid" id="B9TCH6"/>
<gene>
    <name evidence="1" type="ORF">RCOM_1905080</name>
</gene>
<dbReference type="EMBL" id="EQ977292">
    <property type="protein sequence ID" value="EEF26437.1"/>
    <property type="molecule type" value="Genomic_DNA"/>
</dbReference>